<keyword evidence="2" id="KW-0645">Protease</keyword>
<dbReference type="InterPro" id="IPR038765">
    <property type="entry name" value="Papain-like_cys_pep_sf"/>
</dbReference>
<evidence type="ECO:0000256" key="5">
    <source>
        <dbReference type="SAM" id="SignalP"/>
    </source>
</evidence>
<comment type="caution">
    <text evidence="7">The sequence shown here is derived from an EMBL/GenBank/DDBJ whole genome shotgun (WGS) entry which is preliminary data.</text>
</comment>
<proteinExistence type="inferred from homology"/>
<keyword evidence="4" id="KW-0788">Thiol protease</keyword>
<keyword evidence="8" id="KW-1185">Reference proteome</keyword>
<feature type="domain" description="NlpC/P60" evidence="6">
    <location>
        <begin position="162"/>
        <end position="279"/>
    </location>
</feature>
<dbReference type="Pfam" id="PF07833">
    <property type="entry name" value="Cu_amine_oxidN1"/>
    <property type="match status" value="1"/>
</dbReference>
<dbReference type="Gene3D" id="3.90.1720.10">
    <property type="entry name" value="endopeptidase domain like (from Nostoc punctiforme)"/>
    <property type="match status" value="1"/>
</dbReference>
<dbReference type="InterPro" id="IPR051202">
    <property type="entry name" value="Peptidase_C40"/>
</dbReference>
<dbReference type="Proteomes" id="UP001597180">
    <property type="component" value="Unassembled WGS sequence"/>
</dbReference>
<keyword evidence="3" id="KW-0378">Hydrolase</keyword>
<dbReference type="EMBL" id="JBHTLU010000013">
    <property type="protein sequence ID" value="MFD1220497.1"/>
    <property type="molecule type" value="Genomic_DNA"/>
</dbReference>
<evidence type="ECO:0000313" key="7">
    <source>
        <dbReference type="EMBL" id="MFD1220497.1"/>
    </source>
</evidence>
<dbReference type="PROSITE" id="PS51935">
    <property type="entry name" value="NLPC_P60"/>
    <property type="match status" value="1"/>
</dbReference>
<dbReference type="Pfam" id="PF00877">
    <property type="entry name" value="NLPC_P60"/>
    <property type="match status" value="1"/>
</dbReference>
<evidence type="ECO:0000259" key="6">
    <source>
        <dbReference type="PROSITE" id="PS51935"/>
    </source>
</evidence>
<dbReference type="PANTHER" id="PTHR47053">
    <property type="entry name" value="MUREIN DD-ENDOPEPTIDASE MEPH-RELATED"/>
    <property type="match status" value="1"/>
</dbReference>
<dbReference type="SUPFAM" id="SSF54001">
    <property type="entry name" value="Cysteine proteinases"/>
    <property type="match status" value="1"/>
</dbReference>
<sequence>MKFFGKKLIFSFAFISCSLFAGVHAHASALDEGVKIQVNDTIVNFPEGQPVVDTYSQLQVPFRPLMEALGYQINWSREGKEIRVSMNKRNQTLELKTGDTFVLVNGKKIDVTSLIGMDRGSVYIPLRFISEALGYKVQWDNDNQLAIVDADGKYHAPAWYRAKKQDTMLQFAQAYLGVPYRWGGSTPNGFDCSGFVRFVIAANQGIDLPRTSNEMYDTVGVAVANPSPGDLVFFAGASHVGIYLGNGQFISATNSRGVHIDSLYSSYWGSRYIGAKAITL</sequence>
<dbReference type="PANTHER" id="PTHR47053:SF1">
    <property type="entry name" value="MUREIN DD-ENDOPEPTIDASE MEPH-RELATED"/>
    <property type="match status" value="1"/>
</dbReference>
<dbReference type="InterPro" id="IPR000064">
    <property type="entry name" value="NLP_P60_dom"/>
</dbReference>
<dbReference type="InterPro" id="IPR012854">
    <property type="entry name" value="Cu_amine_oxidase-like_N"/>
</dbReference>
<dbReference type="RefSeq" id="WP_345587135.1">
    <property type="nucleotide sequence ID" value="NZ_BAABJG010000006.1"/>
</dbReference>
<evidence type="ECO:0000256" key="2">
    <source>
        <dbReference type="ARBA" id="ARBA00022670"/>
    </source>
</evidence>
<reference evidence="8" key="1">
    <citation type="journal article" date="2019" name="Int. J. Syst. Evol. Microbiol.">
        <title>The Global Catalogue of Microorganisms (GCM) 10K type strain sequencing project: providing services to taxonomists for standard genome sequencing and annotation.</title>
        <authorList>
            <consortium name="The Broad Institute Genomics Platform"/>
            <consortium name="The Broad Institute Genome Sequencing Center for Infectious Disease"/>
            <person name="Wu L."/>
            <person name="Ma J."/>
        </authorList>
    </citation>
    <scope>NUCLEOTIDE SEQUENCE [LARGE SCALE GENOMIC DNA]</scope>
    <source>
        <strain evidence="8">CCUG 53270</strain>
    </source>
</reference>
<gene>
    <name evidence="7" type="ORF">ACFQ4B_10225</name>
</gene>
<evidence type="ECO:0000256" key="1">
    <source>
        <dbReference type="ARBA" id="ARBA00007074"/>
    </source>
</evidence>
<dbReference type="Gene3D" id="3.30.457.10">
    <property type="entry name" value="Copper amine oxidase-like, N-terminal domain"/>
    <property type="match status" value="1"/>
</dbReference>
<keyword evidence="5" id="KW-0732">Signal</keyword>
<name>A0ABW3UHM6_9BACL</name>
<organism evidence="7 8">
    <name type="scientific">Paenibacillus vulneris</name>
    <dbReference type="NCBI Taxonomy" id="1133364"/>
    <lineage>
        <taxon>Bacteria</taxon>
        <taxon>Bacillati</taxon>
        <taxon>Bacillota</taxon>
        <taxon>Bacilli</taxon>
        <taxon>Bacillales</taxon>
        <taxon>Paenibacillaceae</taxon>
        <taxon>Paenibacillus</taxon>
    </lineage>
</organism>
<evidence type="ECO:0000256" key="4">
    <source>
        <dbReference type="ARBA" id="ARBA00022807"/>
    </source>
</evidence>
<evidence type="ECO:0000256" key="3">
    <source>
        <dbReference type="ARBA" id="ARBA00022801"/>
    </source>
</evidence>
<dbReference type="SUPFAM" id="SSF55383">
    <property type="entry name" value="Copper amine oxidase, domain N"/>
    <property type="match status" value="1"/>
</dbReference>
<dbReference type="InterPro" id="IPR036582">
    <property type="entry name" value="Mao_N_sf"/>
</dbReference>
<comment type="similarity">
    <text evidence="1">Belongs to the peptidase C40 family.</text>
</comment>
<feature type="signal peptide" evidence="5">
    <location>
        <begin position="1"/>
        <end position="21"/>
    </location>
</feature>
<protein>
    <submittedName>
        <fullName evidence="7">NlpC/P60 family protein</fullName>
    </submittedName>
</protein>
<feature type="chain" id="PRO_5046833234" evidence="5">
    <location>
        <begin position="22"/>
        <end position="280"/>
    </location>
</feature>
<accession>A0ABW3UHM6</accession>
<evidence type="ECO:0000313" key="8">
    <source>
        <dbReference type="Proteomes" id="UP001597180"/>
    </source>
</evidence>